<dbReference type="InterPro" id="IPR006162">
    <property type="entry name" value="Ppantetheine_attach_site"/>
</dbReference>
<dbReference type="InterPro" id="IPR020845">
    <property type="entry name" value="AMP-binding_CS"/>
</dbReference>
<organism evidence="4 5">
    <name type="scientific">Marasmius crinis-equi</name>
    <dbReference type="NCBI Taxonomy" id="585013"/>
    <lineage>
        <taxon>Eukaryota</taxon>
        <taxon>Fungi</taxon>
        <taxon>Dikarya</taxon>
        <taxon>Basidiomycota</taxon>
        <taxon>Agaricomycotina</taxon>
        <taxon>Agaricomycetes</taxon>
        <taxon>Agaricomycetidae</taxon>
        <taxon>Agaricales</taxon>
        <taxon>Marasmiineae</taxon>
        <taxon>Marasmiaceae</taxon>
        <taxon>Marasmius</taxon>
    </lineage>
</organism>
<dbReference type="SUPFAM" id="SSF47336">
    <property type="entry name" value="ACP-like"/>
    <property type="match status" value="1"/>
</dbReference>
<dbReference type="InterPro" id="IPR020806">
    <property type="entry name" value="PKS_PP-bd"/>
</dbReference>
<dbReference type="InterPro" id="IPR000873">
    <property type="entry name" value="AMP-dep_synth/lig_dom"/>
</dbReference>
<dbReference type="InterPro" id="IPR036291">
    <property type="entry name" value="NAD(P)-bd_dom_sf"/>
</dbReference>
<evidence type="ECO:0000256" key="1">
    <source>
        <dbReference type="ARBA" id="ARBA00022450"/>
    </source>
</evidence>
<sequence>MAKFFRPHLNLGYAEDLLSGVNDLPELIEFNAEHNPDFVFGRQMRDGDGRSYHDITFSQLQQAVETCSAWLIASGVTKGRDIGGDYPTPVGILLGSDITIFIYMAALLRVGTPVLCLSARLTPVAVAHLLKATLASSVLYTTQTSSLVRDLEHGSLEARIGPLGDVHFHLALGYEAFLDAVHPSLSTSHVPTPYMYTARHELGAVIMHSSGTTGLPKPIYHTRAYVLGYAGCHQIPEPSVPFGYNISTLPLYHGFGLVAPSLSLSIGLPFVLPPASVIPTARTTLEYLKHNGSYSMLSVPSILEDILNHPDPDALRVLKALNFIAVGGAPMKETVGDRLLTEGVKLLSHWGATEIGAISIIKPPQPGDDWHYLTPRKDLGLEVVPLDPSDPDTSCRLIGHPLGWPDAFHVQDLLMRNPDAPDQIRILGRADELIVLATGEKIGPASLERTVAEHPQVKDVLAFGANRPSLGLIVELVEGVHEIGFEFMSSFLPYLERGNALTDAHGKVTSNMLVFTKPAEKPLVRTDKGSLARKENYVAFDEEISGCYEAAERLEVRPFPDIDSEKGQEGLRCAIRSFVVTCATTAAVDFSDVQNDSIDFFEMGMDSLHATRLRRMVQSAITQTIVPSRRESTVLPPDFCFQHPSIDKLCTAVASILSGSHAETESSRVTAMHAMLDNYVAELKSYEGLAKSSGWKRPTSAAQGDVVLLTGSTGSLGCMLLKRLSGDPCVRKVICLNRRRPGGSDSAMTYQINALRKRGLIMQEEDWEKVVLLESQTSMKNLGLDEVCYSQLFEVTHIVHNAWPVDFNRSLASFEPHVKALSNLVKLCLQSDLGVPKRILFASSVAVVGNYSISSGETGRPVLVPETEVDAGATDTFGYPEAKWVCEMMLQAANRMYGGGNEPSLRGSSIRIGQMTGPEDSGCWNETEHFPIICKTSQLLKALPDIDGSLSWIPVNRAALAICDLLFGHNFHPFYHLENPSRQPWGQVLENLSSLLSDSEEPPLPLIPFPEWVERAHRLSDDPSTNPVLKIMPFIRHDFLRMATGSVILDTHLSRSDSKTMAKSTPVEQRHLEEYCSYWRSVQFLT</sequence>
<comment type="caution">
    <text evidence="4">The sequence shown here is derived from an EMBL/GenBank/DDBJ whole genome shotgun (WGS) entry which is preliminary data.</text>
</comment>
<dbReference type="Pfam" id="PF00501">
    <property type="entry name" value="AMP-binding"/>
    <property type="match status" value="1"/>
</dbReference>
<feature type="domain" description="Carrier" evidence="3">
    <location>
        <begin position="569"/>
        <end position="657"/>
    </location>
</feature>
<keyword evidence="1" id="KW-0596">Phosphopantetheine</keyword>
<dbReference type="SMART" id="SM00823">
    <property type="entry name" value="PKS_PP"/>
    <property type="match status" value="1"/>
</dbReference>
<dbReference type="PROSITE" id="PS00455">
    <property type="entry name" value="AMP_BINDING"/>
    <property type="match status" value="1"/>
</dbReference>
<dbReference type="PANTHER" id="PTHR43439">
    <property type="entry name" value="PHENYLACETATE-COENZYME A LIGASE"/>
    <property type="match status" value="1"/>
</dbReference>
<evidence type="ECO:0000259" key="3">
    <source>
        <dbReference type="PROSITE" id="PS50075"/>
    </source>
</evidence>
<dbReference type="PROSITE" id="PS00012">
    <property type="entry name" value="PHOSPHOPANTETHEINE"/>
    <property type="match status" value="1"/>
</dbReference>
<keyword evidence="5" id="KW-1185">Reference proteome</keyword>
<dbReference type="Gene3D" id="1.10.1200.10">
    <property type="entry name" value="ACP-like"/>
    <property type="match status" value="1"/>
</dbReference>
<dbReference type="SUPFAM" id="SSF56801">
    <property type="entry name" value="Acetyl-CoA synthetase-like"/>
    <property type="match status" value="1"/>
</dbReference>
<dbReference type="Gene3D" id="3.40.50.720">
    <property type="entry name" value="NAD(P)-binding Rossmann-like Domain"/>
    <property type="match status" value="1"/>
</dbReference>
<evidence type="ECO:0000313" key="5">
    <source>
        <dbReference type="Proteomes" id="UP001465976"/>
    </source>
</evidence>
<evidence type="ECO:0000256" key="2">
    <source>
        <dbReference type="ARBA" id="ARBA00022553"/>
    </source>
</evidence>
<dbReference type="InterPro" id="IPR009081">
    <property type="entry name" value="PP-bd_ACP"/>
</dbReference>
<dbReference type="EMBL" id="JBAHYK010001371">
    <property type="protein sequence ID" value="KAL0568294.1"/>
    <property type="molecule type" value="Genomic_DNA"/>
</dbReference>
<dbReference type="InterPro" id="IPR042099">
    <property type="entry name" value="ANL_N_sf"/>
</dbReference>
<accession>A0ABR3EZE0</accession>
<dbReference type="InterPro" id="IPR013120">
    <property type="entry name" value="FAR_NAD-bd"/>
</dbReference>
<dbReference type="Pfam" id="PF23562">
    <property type="entry name" value="AMP-binding_C_3"/>
    <property type="match status" value="1"/>
</dbReference>
<dbReference type="Proteomes" id="UP001465976">
    <property type="component" value="Unassembled WGS sequence"/>
</dbReference>
<keyword evidence="2" id="KW-0597">Phosphoprotein</keyword>
<dbReference type="Pfam" id="PF07993">
    <property type="entry name" value="NAD_binding_4"/>
    <property type="match status" value="1"/>
</dbReference>
<dbReference type="InterPro" id="IPR036736">
    <property type="entry name" value="ACP-like_sf"/>
</dbReference>
<dbReference type="PROSITE" id="PS50075">
    <property type="entry name" value="CARRIER"/>
    <property type="match status" value="1"/>
</dbReference>
<gene>
    <name evidence="4" type="ORF">V5O48_013694</name>
</gene>
<protein>
    <recommendedName>
        <fullName evidence="3">Carrier domain-containing protein</fullName>
    </recommendedName>
</protein>
<reference evidence="4 5" key="1">
    <citation type="submission" date="2024-02" db="EMBL/GenBank/DDBJ databases">
        <title>A draft genome for the cacao thread blight pathogen Marasmius crinis-equi.</title>
        <authorList>
            <person name="Cohen S.P."/>
            <person name="Baruah I.K."/>
            <person name="Amoako-Attah I."/>
            <person name="Bukari Y."/>
            <person name="Meinhardt L.W."/>
            <person name="Bailey B.A."/>
        </authorList>
    </citation>
    <scope>NUCLEOTIDE SEQUENCE [LARGE SCALE GENOMIC DNA]</scope>
    <source>
        <strain evidence="4 5">GH-76</strain>
    </source>
</reference>
<evidence type="ECO:0000313" key="4">
    <source>
        <dbReference type="EMBL" id="KAL0568294.1"/>
    </source>
</evidence>
<proteinExistence type="predicted"/>
<dbReference type="SUPFAM" id="SSF51735">
    <property type="entry name" value="NAD(P)-binding Rossmann-fold domains"/>
    <property type="match status" value="1"/>
</dbReference>
<dbReference type="Gene3D" id="3.40.50.12780">
    <property type="entry name" value="N-terminal domain of ligase-like"/>
    <property type="match status" value="1"/>
</dbReference>
<dbReference type="InterPro" id="IPR051414">
    <property type="entry name" value="Adenylate-forming_Reductase"/>
</dbReference>
<dbReference type="PANTHER" id="PTHR43439:SF2">
    <property type="entry name" value="ENZYME, PUTATIVE (JCVI)-RELATED"/>
    <property type="match status" value="1"/>
</dbReference>
<name>A0ABR3EZE0_9AGAR</name>